<evidence type="ECO:0000256" key="3">
    <source>
        <dbReference type="SAM" id="MobiDB-lite"/>
    </source>
</evidence>
<feature type="compositionally biased region" description="Low complexity" evidence="3">
    <location>
        <begin position="112"/>
        <end position="121"/>
    </location>
</feature>
<feature type="compositionally biased region" description="Basic and acidic residues" evidence="3">
    <location>
        <begin position="630"/>
        <end position="716"/>
    </location>
</feature>
<feature type="region of interest" description="Disordered" evidence="3">
    <location>
        <begin position="786"/>
        <end position="846"/>
    </location>
</feature>
<evidence type="ECO:0000256" key="2">
    <source>
        <dbReference type="ARBA" id="ARBA00023054"/>
    </source>
</evidence>
<feature type="compositionally biased region" description="Basic and acidic residues" evidence="3">
    <location>
        <begin position="250"/>
        <end position="289"/>
    </location>
</feature>
<evidence type="ECO:0008006" key="6">
    <source>
        <dbReference type="Google" id="ProtNLM"/>
    </source>
</evidence>
<dbReference type="AlphaFoldDB" id="A0AAD1SWT6"/>
<keyword evidence="1" id="KW-0597">Phosphoprotein</keyword>
<feature type="region of interest" description="Disordered" evidence="3">
    <location>
        <begin position="38"/>
        <end position="235"/>
    </location>
</feature>
<dbReference type="PANTHER" id="PTHR15635">
    <property type="entry name" value="COILED-COIL DOMAIN CONTAINING PROTEIN 9"/>
    <property type="match status" value="1"/>
</dbReference>
<dbReference type="InterPro" id="IPR029336">
    <property type="entry name" value="DUF4594"/>
</dbReference>
<protein>
    <recommendedName>
        <fullName evidence="6">Coiled-coil domain containing 9</fullName>
    </recommendedName>
</protein>
<feature type="compositionally biased region" description="Basic and acidic residues" evidence="3">
    <location>
        <begin position="366"/>
        <end position="393"/>
    </location>
</feature>
<reference evidence="4" key="1">
    <citation type="submission" date="2022-03" db="EMBL/GenBank/DDBJ databases">
        <authorList>
            <person name="Alioto T."/>
            <person name="Alioto T."/>
            <person name="Gomez Garrido J."/>
        </authorList>
    </citation>
    <scope>NUCLEOTIDE SEQUENCE</scope>
</reference>
<feature type="region of interest" description="Disordered" evidence="3">
    <location>
        <begin position="250"/>
        <end position="334"/>
    </location>
</feature>
<feature type="compositionally biased region" description="Polar residues" evidence="3">
    <location>
        <begin position="586"/>
        <end position="596"/>
    </location>
</feature>
<feature type="compositionally biased region" description="Basic and acidic residues" evidence="3">
    <location>
        <begin position="83"/>
        <end position="94"/>
    </location>
</feature>
<keyword evidence="2" id="KW-0175">Coiled coil</keyword>
<dbReference type="Pfam" id="PF15266">
    <property type="entry name" value="DUF4594"/>
    <property type="match status" value="1"/>
</dbReference>
<feature type="compositionally biased region" description="Gly residues" evidence="3">
    <location>
        <begin position="195"/>
        <end position="215"/>
    </location>
</feature>
<dbReference type="Proteomes" id="UP001295444">
    <property type="component" value="Chromosome 09"/>
</dbReference>
<feature type="compositionally biased region" description="Basic and acidic residues" evidence="3">
    <location>
        <begin position="225"/>
        <end position="235"/>
    </location>
</feature>
<feature type="compositionally biased region" description="Basic and acidic residues" evidence="3">
    <location>
        <begin position="59"/>
        <end position="74"/>
    </location>
</feature>
<dbReference type="EMBL" id="OW240920">
    <property type="protein sequence ID" value="CAH2313947.1"/>
    <property type="molecule type" value="Genomic_DNA"/>
</dbReference>
<feature type="compositionally biased region" description="Basic and acidic residues" evidence="3">
    <location>
        <begin position="786"/>
        <end position="811"/>
    </location>
</feature>
<keyword evidence="5" id="KW-1185">Reference proteome</keyword>
<accession>A0AAD1SWT6</accession>
<evidence type="ECO:0000256" key="1">
    <source>
        <dbReference type="ARBA" id="ARBA00022553"/>
    </source>
</evidence>
<feature type="compositionally biased region" description="Polar residues" evidence="3">
    <location>
        <begin position="95"/>
        <end position="104"/>
    </location>
</feature>
<name>A0AAD1SWT6_PELCU</name>
<proteinExistence type="predicted"/>
<organism evidence="4 5">
    <name type="scientific">Pelobates cultripes</name>
    <name type="common">Western spadefoot toad</name>
    <dbReference type="NCBI Taxonomy" id="61616"/>
    <lineage>
        <taxon>Eukaryota</taxon>
        <taxon>Metazoa</taxon>
        <taxon>Chordata</taxon>
        <taxon>Craniata</taxon>
        <taxon>Vertebrata</taxon>
        <taxon>Euteleostomi</taxon>
        <taxon>Amphibia</taxon>
        <taxon>Batrachia</taxon>
        <taxon>Anura</taxon>
        <taxon>Pelobatoidea</taxon>
        <taxon>Pelobatidae</taxon>
        <taxon>Pelobates</taxon>
    </lineage>
</organism>
<sequence length="903" mass="101178">MASIVDIKSKEEKDAELDRKIEALRKKNEALVLRHKLIEEDRRRAEQEGIAVTTPRKGKNTDAEPDKARKEKENFSITLDVNAGEKRVVNEGRSPKQTQDSPRSPTHRKSGRSGLSGRSPSNAQTEDSHQDEGNTSPSSTRPTRSRRSQGSDGLKREHGAELYWKSSRGNTDGSPGDRWTSSPRGGAACGDRGGRGPGRGGGTPARGGGTPGRGGVHTAVVDAPGPDRKVREWEEKRRQNIEKMNEEMEKIAEYERSQRQDGAREKNPIRNFLDDPRRTGPVADVDRKEGSRRHVRNWGGHDFEKVKTGLDREQESHVRRPAGRNQVDMTMSMTGRERAEYMRWKKEREQIDQERLERHRNQKGQWRREWDAEKNESMFKDDATVHIEDDPLSRRGKRGTPKPHTVGEILSESISVYKQKKDRRHGTERSKPYNQHDSRWEKPEDLTEKEMTTKREEKETCVEKVDNQKGQKKVEEPPKSATSAVKQELVEGDDEDDGDWTDASGDENEDESLEEEESEDENASTSPVSPQPAPKEQRHFPLQETPKLKMPPPSESPQESNPTTPFSPEGHIAVTDWGEEMEQLCNEDSPSQTTTGLGLMKSWENDIPSDSGAGSAVKTSPEPVVQEAQESNKNDGEADLEEMRPPARCTEEVKPTESFTEEVKPPESFTEEVKPPESFTEEVKPTERCTEEVKPTMRCSEEVKPPARCTEEVKPPERCTEIVKPTIRCAEEVKPHESFTEQVKPPERGTEIVKPTIRCAEEVKPPERGTEIVKPTIRCTEEVKPPARCTEEVKPHESFTEEVKPPARCAEEVPSDEVSRIPYAEDTEKSTANGGGINEKPSKLEEPKVAMVSLVPALEILVPLVDEPVSVVDKPVPAVESTVPPMAAPIAAVEKNAAFPPSS</sequence>
<feature type="region of interest" description="Disordered" evidence="3">
    <location>
        <begin position="735"/>
        <end position="755"/>
    </location>
</feature>
<dbReference type="PANTHER" id="PTHR15635:SF11">
    <property type="entry name" value="COILED-COIL DOMAIN-CONTAINING PROTEIN 9"/>
    <property type="match status" value="1"/>
</dbReference>
<dbReference type="EMBL" id="OW240920">
    <property type="protein sequence ID" value="CAH2313953.1"/>
    <property type="molecule type" value="Genomic_DNA"/>
</dbReference>
<feature type="compositionally biased region" description="Basic and acidic residues" evidence="3">
    <location>
        <begin position="735"/>
        <end position="751"/>
    </location>
</feature>
<gene>
    <name evidence="4" type="ORF">PECUL_23A036505</name>
</gene>
<feature type="compositionally biased region" description="Basic and acidic residues" evidence="3">
    <location>
        <begin position="38"/>
        <end position="47"/>
    </location>
</feature>
<evidence type="ECO:0000313" key="4">
    <source>
        <dbReference type="EMBL" id="CAH2313947.1"/>
    </source>
</evidence>
<evidence type="ECO:0000313" key="5">
    <source>
        <dbReference type="Proteomes" id="UP001295444"/>
    </source>
</evidence>
<feature type="region of interest" description="Disordered" evidence="3">
    <location>
        <begin position="355"/>
        <end position="716"/>
    </location>
</feature>
<feature type="compositionally biased region" description="Basic and acidic residues" evidence="3">
    <location>
        <begin position="299"/>
        <end position="318"/>
    </location>
</feature>
<feature type="compositionally biased region" description="Basic and acidic residues" evidence="3">
    <location>
        <begin position="425"/>
        <end position="478"/>
    </location>
</feature>
<feature type="compositionally biased region" description="Acidic residues" evidence="3">
    <location>
        <begin position="490"/>
        <end position="522"/>
    </location>
</feature>